<keyword evidence="1" id="KW-1133">Transmembrane helix</keyword>
<organism evidence="2 3">
    <name type="scientific">Natronoglycomyces albus</name>
    <dbReference type="NCBI Taxonomy" id="2811108"/>
    <lineage>
        <taxon>Bacteria</taxon>
        <taxon>Bacillati</taxon>
        <taxon>Actinomycetota</taxon>
        <taxon>Actinomycetes</taxon>
        <taxon>Glycomycetales</taxon>
        <taxon>Glycomycetaceae</taxon>
        <taxon>Natronoglycomyces</taxon>
    </lineage>
</organism>
<evidence type="ECO:0000313" key="2">
    <source>
        <dbReference type="EMBL" id="QSB06646.1"/>
    </source>
</evidence>
<keyword evidence="3" id="KW-1185">Reference proteome</keyword>
<dbReference type="AlphaFoldDB" id="A0A895XVU1"/>
<dbReference type="Proteomes" id="UP000662939">
    <property type="component" value="Chromosome"/>
</dbReference>
<proteinExistence type="predicted"/>
<dbReference type="RefSeq" id="WP_213172657.1">
    <property type="nucleotide sequence ID" value="NZ_CP070496.1"/>
</dbReference>
<evidence type="ECO:0000256" key="1">
    <source>
        <dbReference type="SAM" id="Phobius"/>
    </source>
</evidence>
<keyword evidence="1" id="KW-0812">Transmembrane</keyword>
<gene>
    <name evidence="2" type="ORF">JQS30_07055</name>
</gene>
<dbReference type="KEGG" id="nav:JQS30_07055"/>
<sequence length="51" mass="5549">MTTIEPLPFLLAGFVILSAALLASPLYRWKAKQAIIALIAVTVLAVIYFES</sequence>
<evidence type="ECO:0000313" key="3">
    <source>
        <dbReference type="Proteomes" id="UP000662939"/>
    </source>
</evidence>
<reference evidence="2" key="1">
    <citation type="submission" date="2021-02" db="EMBL/GenBank/DDBJ databases">
        <title>Natronoglycomyces albus gen. nov., sp. nov, a haloalkaliphilic actinobacterium from a soda solonchak soil.</title>
        <authorList>
            <person name="Sorokin D.Y."/>
            <person name="Khijniak T.V."/>
            <person name="Zakharycheva A.P."/>
            <person name="Boueva O.V."/>
            <person name="Ariskina E.V."/>
            <person name="Hahnke R.L."/>
            <person name="Bunk B."/>
            <person name="Sproer C."/>
            <person name="Schumann P."/>
            <person name="Evtushenko L.I."/>
            <person name="Kublanov I.V."/>
        </authorList>
    </citation>
    <scope>NUCLEOTIDE SEQUENCE</scope>
    <source>
        <strain evidence="2">DSM 106290</strain>
    </source>
</reference>
<name>A0A895XVU1_9ACTN</name>
<accession>A0A895XVU1</accession>
<keyword evidence="1" id="KW-0472">Membrane</keyword>
<protein>
    <submittedName>
        <fullName evidence="2">Uncharacterized protein</fullName>
    </submittedName>
</protein>
<feature type="transmembrane region" description="Helical" evidence="1">
    <location>
        <begin position="33"/>
        <end position="49"/>
    </location>
</feature>
<dbReference type="EMBL" id="CP070496">
    <property type="protein sequence ID" value="QSB06646.1"/>
    <property type="molecule type" value="Genomic_DNA"/>
</dbReference>